<dbReference type="GO" id="GO:0016491">
    <property type="term" value="F:oxidoreductase activity"/>
    <property type="evidence" value="ECO:0007669"/>
    <property type="project" value="UniProtKB-KW"/>
</dbReference>
<keyword evidence="2" id="KW-0560">Oxidoreductase</keyword>
<evidence type="ECO:0000313" key="3">
    <source>
        <dbReference type="EMBL" id="TPE49445.1"/>
    </source>
</evidence>
<sequence>MTPTPSPADGSARSILITGCSSGIGLDAARTLAARGWRVLATCRDPKDCERLETAGLESFPLDLSCEDSIRRAIPETAERLGGMPDALFNNGAFAIPGAVEDMPRAAFREIFEVNLLGQFDLTNRILPGMRARGSGRIVMNSSVLGLVAAPWRGAYVATKFALEGLTDTLRLELRGSGIAVVLIEPGPIGTPFRAKSIPRFERHVNWRASPHAARYARELLPRLYAERSRPDRFELPPGAVTAKLVAALEAKRPAARYTVTHPARAAAILRRLLPARWLDRVVAGR</sequence>
<dbReference type="SUPFAM" id="SSF51735">
    <property type="entry name" value="NAD(P)-binding Rossmann-fold domains"/>
    <property type="match status" value="1"/>
</dbReference>
<gene>
    <name evidence="3" type="ORF">FJM51_15090</name>
</gene>
<accession>A0A501WM90</accession>
<proteinExistence type="inferred from homology"/>
<dbReference type="Pfam" id="PF00106">
    <property type="entry name" value="adh_short"/>
    <property type="match status" value="1"/>
</dbReference>
<evidence type="ECO:0000256" key="2">
    <source>
        <dbReference type="ARBA" id="ARBA00023002"/>
    </source>
</evidence>
<dbReference type="Proteomes" id="UP000319255">
    <property type="component" value="Unassembled WGS sequence"/>
</dbReference>
<evidence type="ECO:0000256" key="1">
    <source>
        <dbReference type="ARBA" id="ARBA00006484"/>
    </source>
</evidence>
<dbReference type="Gene3D" id="3.40.50.720">
    <property type="entry name" value="NAD(P)-binding Rossmann-like Domain"/>
    <property type="match status" value="1"/>
</dbReference>
<dbReference type="PANTHER" id="PTHR44169:SF6">
    <property type="entry name" value="NADPH-DEPENDENT 1-ACYLDIHYDROXYACETONE PHOSPHATE REDUCTASE"/>
    <property type="match status" value="1"/>
</dbReference>
<dbReference type="InterPro" id="IPR002347">
    <property type="entry name" value="SDR_fam"/>
</dbReference>
<organism evidence="3 4">
    <name type="scientific">Amaricoccus solimangrovi</name>
    <dbReference type="NCBI Taxonomy" id="2589815"/>
    <lineage>
        <taxon>Bacteria</taxon>
        <taxon>Pseudomonadati</taxon>
        <taxon>Pseudomonadota</taxon>
        <taxon>Alphaproteobacteria</taxon>
        <taxon>Rhodobacterales</taxon>
        <taxon>Paracoccaceae</taxon>
        <taxon>Amaricoccus</taxon>
    </lineage>
</organism>
<comment type="caution">
    <text evidence="3">The sequence shown here is derived from an EMBL/GenBank/DDBJ whole genome shotgun (WGS) entry which is preliminary data.</text>
</comment>
<keyword evidence="4" id="KW-1185">Reference proteome</keyword>
<dbReference type="AlphaFoldDB" id="A0A501WM90"/>
<reference evidence="3 4" key="1">
    <citation type="submission" date="2019-06" db="EMBL/GenBank/DDBJ databases">
        <title>A novel bacterium of genus Amaricoccus, isolated from marine sediment.</title>
        <authorList>
            <person name="Huang H."/>
            <person name="Mo K."/>
            <person name="Hu Y."/>
        </authorList>
    </citation>
    <scope>NUCLEOTIDE SEQUENCE [LARGE SCALE GENOMIC DNA]</scope>
    <source>
        <strain evidence="3 4">HB172011</strain>
    </source>
</reference>
<dbReference type="PRINTS" id="PR00081">
    <property type="entry name" value="GDHRDH"/>
</dbReference>
<evidence type="ECO:0000313" key="4">
    <source>
        <dbReference type="Proteomes" id="UP000319255"/>
    </source>
</evidence>
<dbReference type="PANTHER" id="PTHR44169">
    <property type="entry name" value="NADPH-DEPENDENT 1-ACYLDIHYDROXYACETONE PHOSPHATE REDUCTASE"/>
    <property type="match status" value="1"/>
</dbReference>
<dbReference type="RefSeq" id="WP_140454966.1">
    <property type="nucleotide sequence ID" value="NZ_VFRP01000015.1"/>
</dbReference>
<dbReference type="PROSITE" id="PS00061">
    <property type="entry name" value="ADH_SHORT"/>
    <property type="match status" value="1"/>
</dbReference>
<dbReference type="InterPro" id="IPR020904">
    <property type="entry name" value="Sc_DH/Rdtase_CS"/>
</dbReference>
<comment type="similarity">
    <text evidence="1">Belongs to the short-chain dehydrogenases/reductases (SDR) family.</text>
</comment>
<dbReference type="OrthoDB" id="9793825at2"/>
<dbReference type="InterPro" id="IPR036291">
    <property type="entry name" value="NAD(P)-bd_dom_sf"/>
</dbReference>
<protein>
    <submittedName>
        <fullName evidence="3">SDR family NAD(P)-dependent oxidoreductase</fullName>
    </submittedName>
</protein>
<name>A0A501WM90_9RHOB</name>
<dbReference type="EMBL" id="VFRP01000015">
    <property type="protein sequence ID" value="TPE49445.1"/>
    <property type="molecule type" value="Genomic_DNA"/>
</dbReference>
<dbReference type="CDD" id="cd05374">
    <property type="entry name" value="17beta-HSD-like_SDR_c"/>
    <property type="match status" value="1"/>
</dbReference>